<feature type="compositionally biased region" description="Acidic residues" evidence="4">
    <location>
        <begin position="171"/>
        <end position="182"/>
    </location>
</feature>
<name>A0A261XYX1_9FUNG</name>
<comment type="caution">
    <text evidence="5">The sequence shown here is derived from an EMBL/GenBank/DDBJ whole genome shotgun (WGS) entry which is preliminary data.</text>
</comment>
<evidence type="ECO:0000313" key="5">
    <source>
        <dbReference type="EMBL" id="OZJ03444.1"/>
    </source>
</evidence>
<dbReference type="GO" id="GO:0006364">
    <property type="term" value="P:rRNA processing"/>
    <property type="evidence" value="ECO:0007669"/>
    <property type="project" value="InterPro"/>
</dbReference>
<feature type="compositionally biased region" description="Basic and acidic residues" evidence="4">
    <location>
        <begin position="738"/>
        <end position="749"/>
    </location>
</feature>
<feature type="compositionally biased region" description="Low complexity" evidence="4">
    <location>
        <begin position="183"/>
        <end position="196"/>
    </location>
</feature>
<dbReference type="OrthoDB" id="277439at2759"/>
<evidence type="ECO:0000256" key="4">
    <source>
        <dbReference type="SAM" id="MobiDB-lite"/>
    </source>
</evidence>
<keyword evidence="3" id="KW-0539">Nucleus</keyword>
<dbReference type="PANTHER" id="PTHR14150">
    <property type="entry name" value="U3 SMALL NUCLEOLAR RNA-ASSOCIATED PROTEIN 14"/>
    <property type="match status" value="1"/>
</dbReference>
<dbReference type="AlphaFoldDB" id="A0A261XYX1"/>
<feature type="compositionally biased region" description="Acidic residues" evidence="4">
    <location>
        <begin position="110"/>
        <end position="120"/>
    </location>
</feature>
<feature type="region of interest" description="Disordered" evidence="4">
    <location>
        <begin position="869"/>
        <end position="894"/>
    </location>
</feature>
<accession>A0A261XYX1</accession>
<feature type="compositionally biased region" description="Acidic residues" evidence="4">
    <location>
        <begin position="538"/>
        <end position="558"/>
    </location>
</feature>
<feature type="compositionally biased region" description="Polar residues" evidence="4">
    <location>
        <begin position="656"/>
        <end position="673"/>
    </location>
</feature>
<feature type="compositionally biased region" description="Acidic residues" evidence="4">
    <location>
        <begin position="127"/>
        <end position="145"/>
    </location>
</feature>
<feature type="region of interest" description="Disordered" evidence="4">
    <location>
        <begin position="1"/>
        <end position="273"/>
    </location>
</feature>
<evidence type="ECO:0000256" key="2">
    <source>
        <dbReference type="ARBA" id="ARBA00022553"/>
    </source>
</evidence>
<feature type="compositionally biased region" description="Polar residues" evidence="4">
    <location>
        <begin position="718"/>
        <end position="730"/>
    </location>
</feature>
<dbReference type="InterPro" id="IPR006709">
    <property type="entry name" value="SSU_processome_Utp14"/>
</dbReference>
<dbReference type="EMBL" id="MVBO01000085">
    <property type="protein sequence ID" value="OZJ03444.1"/>
    <property type="molecule type" value="Genomic_DNA"/>
</dbReference>
<proteinExistence type="predicted"/>
<feature type="compositionally biased region" description="Basic and acidic residues" evidence="4">
    <location>
        <begin position="559"/>
        <end position="580"/>
    </location>
</feature>
<evidence type="ECO:0000313" key="6">
    <source>
        <dbReference type="Proteomes" id="UP000242875"/>
    </source>
</evidence>
<feature type="compositionally biased region" description="Low complexity" evidence="4">
    <location>
        <begin position="678"/>
        <end position="690"/>
    </location>
</feature>
<evidence type="ECO:0000256" key="3">
    <source>
        <dbReference type="ARBA" id="ARBA00023242"/>
    </source>
</evidence>
<gene>
    <name evidence="5" type="ORF">BZG36_03176</name>
</gene>
<feature type="compositionally biased region" description="Polar residues" evidence="4">
    <location>
        <begin position="258"/>
        <end position="273"/>
    </location>
</feature>
<dbReference type="PANTHER" id="PTHR14150:SF12">
    <property type="entry name" value="U3 SMALL NUCLEOLAR RNA-ASSOCIATED PROTEIN 14 HOMOLOG A"/>
    <property type="match status" value="1"/>
</dbReference>
<protein>
    <submittedName>
        <fullName evidence="5">Uncharacterized protein</fullName>
    </submittedName>
</protein>
<organism evidence="5 6">
    <name type="scientific">Bifiguratus adelaidae</name>
    <dbReference type="NCBI Taxonomy" id="1938954"/>
    <lineage>
        <taxon>Eukaryota</taxon>
        <taxon>Fungi</taxon>
        <taxon>Fungi incertae sedis</taxon>
        <taxon>Mucoromycota</taxon>
        <taxon>Mucoromycotina</taxon>
        <taxon>Endogonomycetes</taxon>
        <taxon>Endogonales</taxon>
        <taxon>Endogonales incertae sedis</taxon>
        <taxon>Bifiguratus</taxon>
    </lineage>
</organism>
<reference evidence="5 6" key="1">
    <citation type="journal article" date="2017" name="Mycologia">
        <title>Bifiguratus adelaidae, gen. et sp. nov., a new member of Mucoromycotina in endophytic and soil-dwelling habitats.</title>
        <authorList>
            <person name="Torres-Cruz T.J."/>
            <person name="Billingsley Tobias T.L."/>
            <person name="Almatruk M."/>
            <person name="Hesse C."/>
            <person name="Kuske C.R."/>
            <person name="Desiro A."/>
            <person name="Benucci G.M."/>
            <person name="Bonito G."/>
            <person name="Stajich J.E."/>
            <person name="Dunlap C."/>
            <person name="Arnold A.E."/>
            <person name="Porras-Alfaro A."/>
        </authorList>
    </citation>
    <scope>NUCLEOTIDE SEQUENCE [LARGE SCALE GENOMIC DNA]</scope>
    <source>
        <strain evidence="5 6">AZ0501</strain>
    </source>
</reference>
<sequence>MAKKGKNVVPKRAGKSAASVPNRASRNVKSVLNVYEEPDDEATLNRKGHKLDDLEDLQYNQGEINEEDDEEINSDDAFDEEDEEKYEHFKFLGSKTSSKQRKAGKKDALDMLDEDSDEIQENQNGSEDNEDENESEEEDGEDYVDLSEMLNDQPSEAKVKSTSKKVTFATSDDEGSDEEMSDASDGSRPDSAAESDVASDDEAMLQPSDEEDVEDESKLEALDSSIAALGAKRKSSEDDEANSKRRRLPERTEAYTESEYNLPNQRYGSESVSSNKLSLDTMMSAIQSETGLGNFKAAMQKLDIGGADKKVSETLAAPLPKRIQDRLNRIAAYDETKKGITKWQPIVKKNREAEHLAFPLNEEALPKGTNASLVSTFKAETDLEKDVSGALEEAGLKEKDLQQYEELALNKLSVEEVEARRKELRLMRDLMFRDEIKAKRMAKIKSKAYRRIKKKEKLKNSMSLEQLEEHDPALASEERLKMEQARAMERMSLRHKNTGKWAKQMLRHGQQDEGTRQAIMEQLERGEQLRRKIQGIEGSEDEDEASEDNTDNEGVDGEEGARAKALEELDKLEEDMRNPDPKPSVGKGIFAMKFMQEAAKRQEAESQQLLDQMREEFENGDLTDDDDGTKSAELSKAGNHRLVQNNPGRMAFGANPTVNQNENTRSLNDTQIPKINPANTKSSTSSSNKAHLSFTQEKPVVQTPSETKRSAFSEDNESNPWLSTEANLSLTRRRANRDRHDNTKAEKLVSKLSKNKKQAKADDDLEINVETTMTMEKSTEKHPKKISSSAVSQNNDQSAESDSDSDDKVNIPQMVHTKSALAISQRDLVAQAFANDNVVEDFEAEKRMITEEDAPKEVDLTLPGWGSWGGKGVKKNQKKKIIQKPKPSEGVEANKRRDAKLQHVIINEKKNKKASKYQVTQVPHIFESGAQYEDYIRAPIGKEWNTTAAYQKNVLPRVTTKLGRIIDPLTAPFKS</sequence>
<feature type="compositionally biased region" description="Acidic residues" evidence="4">
    <location>
        <begin position="618"/>
        <end position="627"/>
    </location>
</feature>
<comment type="subcellular location">
    <subcellularLocation>
        <location evidence="1">Nucleus</location>
        <location evidence="1">Nucleolus</location>
    </subcellularLocation>
</comment>
<feature type="compositionally biased region" description="Acidic residues" evidence="4">
    <location>
        <begin position="197"/>
        <end position="215"/>
    </location>
</feature>
<feature type="compositionally biased region" description="Basic residues" evidence="4">
    <location>
        <begin position="872"/>
        <end position="883"/>
    </location>
</feature>
<dbReference type="Proteomes" id="UP000242875">
    <property type="component" value="Unassembled WGS sequence"/>
</dbReference>
<keyword evidence="6" id="KW-1185">Reference proteome</keyword>
<evidence type="ECO:0000256" key="1">
    <source>
        <dbReference type="ARBA" id="ARBA00004604"/>
    </source>
</evidence>
<dbReference type="Pfam" id="PF04615">
    <property type="entry name" value="Utp14"/>
    <property type="match status" value="1"/>
</dbReference>
<feature type="compositionally biased region" description="Acidic residues" evidence="4">
    <location>
        <begin position="64"/>
        <end position="84"/>
    </location>
</feature>
<feature type="region of interest" description="Disordered" evidence="4">
    <location>
        <begin position="526"/>
        <end position="809"/>
    </location>
</feature>
<dbReference type="GO" id="GO:0032040">
    <property type="term" value="C:small-subunit processome"/>
    <property type="evidence" value="ECO:0007669"/>
    <property type="project" value="InterPro"/>
</dbReference>
<keyword evidence="2" id="KW-0597">Phosphoprotein</keyword>